<protein>
    <recommendedName>
        <fullName evidence="3">F-box domain-containing protein</fullName>
    </recommendedName>
</protein>
<feature type="region of interest" description="Disordered" evidence="1">
    <location>
        <begin position="855"/>
        <end position="904"/>
    </location>
</feature>
<dbReference type="InterPro" id="IPR011044">
    <property type="entry name" value="Quino_amine_DH_bsu"/>
</dbReference>
<feature type="compositionally biased region" description="Basic and acidic residues" evidence="1">
    <location>
        <begin position="1325"/>
        <end position="1339"/>
    </location>
</feature>
<reference evidence="4 5" key="1">
    <citation type="submission" date="2016-07" db="EMBL/GenBank/DDBJ databases">
        <title>Multiple horizontal gene transfer events from other fungi enriched the ability of initially mycotrophic Trichoderma (Ascomycota) to feed on dead plant biomass.</title>
        <authorList>
            <consortium name="DOE Joint Genome Institute"/>
            <person name="Aerts A."/>
            <person name="Atanasova L."/>
            <person name="Chenthamara K."/>
            <person name="Zhang J."/>
            <person name="Grujic M."/>
            <person name="Henrissat B."/>
            <person name="Kuo A."/>
            <person name="Salamov A."/>
            <person name="Lipzen A."/>
            <person name="Labutti K."/>
            <person name="Barry K."/>
            <person name="Miao Y."/>
            <person name="Rahimi M.J."/>
            <person name="Shen Q."/>
            <person name="Grigoriev I.V."/>
            <person name="Kubicek C.P."/>
            <person name="Druzhinina I.S."/>
        </authorList>
    </citation>
    <scope>NUCLEOTIDE SEQUENCE [LARGE SCALE GENOMIC DNA]</scope>
    <source>
        <strain evidence="4 5">CBS 226.95</strain>
    </source>
</reference>
<keyword evidence="2" id="KW-1133">Transmembrane helix</keyword>
<feature type="transmembrane region" description="Helical" evidence="2">
    <location>
        <begin position="38"/>
        <end position="61"/>
    </location>
</feature>
<evidence type="ECO:0000256" key="1">
    <source>
        <dbReference type="SAM" id="MobiDB-lite"/>
    </source>
</evidence>
<dbReference type="EMBL" id="KZ679676">
    <property type="protein sequence ID" value="PTB58691.1"/>
    <property type="molecule type" value="Genomic_DNA"/>
</dbReference>
<evidence type="ECO:0000313" key="5">
    <source>
        <dbReference type="Proteomes" id="UP000241690"/>
    </source>
</evidence>
<feature type="region of interest" description="Disordered" evidence="1">
    <location>
        <begin position="984"/>
        <end position="1041"/>
    </location>
</feature>
<sequence length="1339" mass="145158">MDQSYDTAYRPCSVDEWVRGRMGDDENRLNILGEISDVILLPLFSLSVLLIIQYFLIWILLTIKSHAPAWHQLSTGSVRTSTFQGALPRQLTRASQPRSSASSLATPFTYSYPFLCSSNPPSLPLQSLSANIATLPSCTGSVSPPSPTLLDMPYRWSSVMDDAEAPPEARRLSIEKVPIVLEAPPPFDGLPDEIIEQILLATDPNGFASLMTLNRKWREVSQRPHLYRYHLARCPTYATSHASLPSADDANLPRLRRMFASEIKRNLFDSYVRPSVTIIKLISKAISSSSCPGGEGMGFTTSSNGHHILAYNSSRMYLINAQGSGIEMKREFKMLRRPVSACVSNDATLLAVLSTEMQVDIYDLKQSPPKRKQSMILDNNPRTIALSPCGTVLTAAYDGGIEVQSLSRGASSTERRAVKCDAVDALAFSFDGTQILGTTLHSSPPSTVVITAPYYDPSALAMEQAEENLSAMWTTSILFPNSSRDCSHAVLLQDGSQEEAAWAFAYDRSFETFRAVRIDDLRNGTTHFTGPVPKTSSQAKLLPCTLPSATYHGELVSACFHGSEVWIYGVPEDLTAVPEVPSATDNASGLARRNSAQSHSSRSPSTRTQEVVPPTAPTGRVPQWQILCDKLRNNFVAGHQTSELTGVSNVKWVSGYGDTSLKERLIVTASGVSGPRLVTEDEDMDFVDGGRIALVDFGYAFTDGTKTEIAIEVGTDDAEVLEEEQRDIETEVAIVRRRTVAQRGGRAGGRRGSLMRTATIAVTPTSATGSGPGHHIVSPISPESTRSNEDDDPLVPRTMNRNPVANRPIIREPVVDDEEFLSIEEQEAMDAPYAHSSPRSGTTLRRAATVAAANRLLNPRTADGRPIEYRRADGRREHPHESDADNWEPPPPPYQAEDPGDTPAFLRGRAILAPASLPTQSQQYLPMPASHSVPPQPPTLVIPPNLSLAAHAAGHLGDHGLNHARSSSDSTVISRLRADEELHLPLSSTSGPLDHEDIYDVSPPASPARVRSRDSQSIVTSQNSATPRPTTATSNTSVGLYESSPATVGPLVHPEFDFGGPGLGFDTSPMSTVGTTSASSNIVPVRRLSNAQTWPLVSPSSESYPTPSSTYAEPVQLQSALPPAPSSDQMARLIRRASQGNPLNLAGSLISTYDQQIQRPQPVAGSLALPTANMAHLDVDQPLIISTPRGVGGAFDPPGRRTSRRGDLPIVAPVPRRPRPTGGSAAPPTVERLETISTGRPQPIQANNLVLPTWMKGPPASPGRQPSTVNRRPSRAERSAAKNMRDAKKRGWTAKKKKKEVPKPVIAEEDHNGSIWMDMDPPPVRPKDHHDKDKKCSVM</sequence>
<feature type="compositionally biased region" description="Basic residues" evidence="1">
    <location>
        <begin position="1287"/>
        <end position="1300"/>
    </location>
</feature>
<keyword evidence="5" id="KW-1185">Reference proteome</keyword>
<dbReference type="InterPro" id="IPR055589">
    <property type="entry name" value="DUF7165"/>
</dbReference>
<feature type="domain" description="F-box" evidence="3">
    <location>
        <begin position="184"/>
        <end position="230"/>
    </location>
</feature>
<proteinExistence type="predicted"/>
<evidence type="ECO:0000259" key="3">
    <source>
        <dbReference type="PROSITE" id="PS50181"/>
    </source>
</evidence>
<feature type="region of interest" description="Disordered" evidence="1">
    <location>
        <begin position="1255"/>
        <end position="1339"/>
    </location>
</feature>
<feature type="region of interest" description="Disordered" evidence="1">
    <location>
        <begin position="579"/>
        <end position="619"/>
    </location>
</feature>
<dbReference type="GeneID" id="36624189"/>
<dbReference type="PROSITE" id="PS50181">
    <property type="entry name" value="FBOX"/>
    <property type="match status" value="1"/>
</dbReference>
<dbReference type="InterPro" id="IPR001810">
    <property type="entry name" value="F-box_dom"/>
</dbReference>
<dbReference type="STRING" id="983964.A0A2T4ANP7"/>
<dbReference type="InterPro" id="IPR036047">
    <property type="entry name" value="F-box-like_dom_sf"/>
</dbReference>
<organism evidence="4 5">
    <name type="scientific">Trichoderma harzianum CBS 226.95</name>
    <dbReference type="NCBI Taxonomy" id="983964"/>
    <lineage>
        <taxon>Eukaryota</taxon>
        <taxon>Fungi</taxon>
        <taxon>Dikarya</taxon>
        <taxon>Ascomycota</taxon>
        <taxon>Pezizomycotina</taxon>
        <taxon>Sordariomycetes</taxon>
        <taxon>Hypocreomycetidae</taxon>
        <taxon>Hypocreales</taxon>
        <taxon>Hypocreaceae</taxon>
        <taxon>Trichoderma</taxon>
    </lineage>
</organism>
<keyword evidence="2" id="KW-0812">Transmembrane</keyword>
<dbReference type="InterPro" id="IPR015943">
    <property type="entry name" value="WD40/YVTN_repeat-like_dom_sf"/>
</dbReference>
<feature type="compositionally biased region" description="Basic and acidic residues" evidence="1">
    <location>
        <begin position="862"/>
        <end position="883"/>
    </location>
</feature>
<dbReference type="Proteomes" id="UP000241690">
    <property type="component" value="Unassembled WGS sequence"/>
</dbReference>
<feature type="compositionally biased region" description="Polar residues" evidence="1">
    <location>
        <begin position="594"/>
        <end position="609"/>
    </location>
</feature>
<dbReference type="SUPFAM" id="SSF81383">
    <property type="entry name" value="F-box domain"/>
    <property type="match status" value="1"/>
</dbReference>
<dbReference type="SUPFAM" id="SSF50969">
    <property type="entry name" value="YVTN repeat-like/Quinoprotein amine dehydrogenase"/>
    <property type="match status" value="1"/>
</dbReference>
<name>A0A2T4ANP7_TRIHA</name>
<feature type="compositionally biased region" description="Basic and acidic residues" evidence="1">
    <location>
        <begin position="1274"/>
        <end position="1286"/>
    </location>
</feature>
<feature type="region of interest" description="Disordered" evidence="1">
    <location>
        <begin position="1188"/>
        <end position="1239"/>
    </location>
</feature>
<gene>
    <name evidence="4" type="ORF">M431DRAFT_477872</name>
</gene>
<evidence type="ECO:0000256" key="2">
    <source>
        <dbReference type="SAM" id="Phobius"/>
    </source>
</evidence>
<dbReference type="Pfam" id="PF23749">
    <property type="entry name" value="DUF7165"/>
    <property type="match status" value="1"/>
</dbReference>
<dbReference type="RefSeq" id="XP_024778368.1">
    <property type="nucleotide sequence ID" value="XM_024915620.1"/>
</dbReference>
<accession>A0A2T4ANP7</accession>
<dbReference type="Gene3D" id="2.130.10.10">
    <property type="entry name" value="YVTN repeat-like/Quinoprotein amine dehydrogenase"/>
    <property type="match status" value="1"/>
</dbReference>
<keyword evidence="2" id="KW-0472">Membrane</keyword>
<evidence type="ECO:0000313" key="4">
    <source>
        <dbReference type="EMBL" id="PTB58691.1"/>
    </source>
</evidence>
<feature type="compositionally biased region" description="Polar residues" evidence="1">
    <location>
        <begin position="1015"/>
        <end position="1038"/>
    </location>
</feature>
<feature type="region of interest" description="Disordered" evidence="1">
    <location>
        <begin position="764"/>
        <end position="801"/>
    </location>
</feature>